<protein>
    <submittedName>
        <fullName evidence="1">Uncharacterized protein</fullName>
    </submittedName>
</protein>
<name>A0A8S5PH52_9CAUD</name>
<organism evidence="1">
    <name type="scientific">Siphoviridae sp. ctEgn5</name>
    <dbReference type="NCBI Taxonomy" id="2825398"/>
    <lineage>
        <taxon>Viruses</taxon>
        <taxon>Duplodnaviria</taxon>
        <taxon>Heunggongvirae</taxon>
        <taxon>Uroviricota</taxon>
        <taxon>Caudoviricetes</taxon>
    </lineage>
</organism>
<accession>A0A8S5PH52</accession>
<sequence>MPHCFDFTCNTQQKYILFLNSITNELLFMRNYSYLCSQYN</sequence>
<dbReference type="EMBL" id="BK015424">
    <property type="protein sequence ID" value="DAE06016.1"/>
    <property type="molecule type" value="Genomic_DNA"/>
</dbReference>
<evidence type="ECO:0000313" key="1">
    <source>
        <dbReference type="EMBL" id="DAE06016.1"/>
    </source>
</evidence>
<proteinExistence type="predicted"/>
<reference evidence="1" key="1">
    <citation type="journal article" date="2021" name="Proc. Natl. Acad. Sci. U.S.A.">
        <title>A Catalog of Tens of Thousands of Viruses from Human Metagenomes Reveals Hidden Associations with Chronic Diseases.</title>
        <authorList>
            <person name="Tisza M.J."/>
            <person name="Buck C.B."/>
        </authorList>
    </citation>
    <scope>NUCLEOTIDE SEQUENCE</scope>
    <source>
        <strain evidence="1">CtEgn5</strain>
    </source>
</reference>